<dbReference type="AlphaFoldDB" id="A0A6C0VTD7"/>
<evidence type="ECO:0000259" key="2">
    <source>
        <dbReference type="Pfam" id="PF03703"/>
    </source>
</evidence>
<dbReference type="EMBL" id="MN175688">
    <property type="protein sequence ID" value="QIC00907.1"/>
    <property type="molecule type" value="Genomic_DNA"/>
</dbReference>
<dbReference type="InterPro" id="IPR005182">
    <property type="entry name" value="YdbS-like_PH"/>
</dbReference>
<feature type="transmembrane region" description="Helical" evidence="1">
    <location>
        <begin position="23"/>
        <end position="49"/>
    </location>
</feature>
<organism evidence="3">
    <name type="scientific">Streptomyces actinomycinicus</name>
    <dbReference type="NCBI Taxonomy" id="1695166"/>
    <lineage>
        <taxon>Bacteria</taxon>
        <taxon>Bacillati</taxon>
        <taxon>Actinomycetota</taxon>
        <taxon>Actinomycetes</taxon>
        <taxon>Kitasatosporales</taxon>
        <taxon>Streptomycetaceae</taxon>
        <taxon>Streptomyces</taxon>
    </lineage>
</organism>
<protein>
    <submittedName>
        <fullName evidence="3">PH domain-containing protein</fullName>
    </submittedName>
</protein>
<evidence type="ECO:0000256" key="1">
    <source>
        <dbReference type="SAM" id="Phobius"/>
    </source>
</evidence>
<feature type="transmembrane region" description="Helical" evidence="1">
    <location>
        <begin position="55"/>
        <end position="73"/>
    </location>
</feature>
<accession>A0A6C0VTD7</accession>
<dbReference type="PANTHER" id="PTHR34473:SF3">
    <property type="entry name" value="TRANSMEMBRANE PROTEIN-RELATED"/>
    <property type="match status" value="1"/>
</dbReference>
<reference evidence="3" key="1">
    <citation type="submission" date="2019-07" db="EMBL/GenBank/DDBJ databases">
        <authorList>
            <person name="Shi P."/>
        </authorList>
    </citation>
    <scope>NUCLEOTIDE SEQUENCE</scope>
    <source>
        <strain evidence="3">LZ35</strain>
    </source>
</reference>
<evidence type="ECO:0000313" key="3">
    <source>
        <dbReference type="EMBL" id="QIC00907.1"/>
    </source>
</evidence>
<dbReference type="Pfam" id="PF03703">
    <property type="entry name" value="bPH_2"/>
    <property type="match status" value="1"/>
</dbReference>
<keyword evidence="1" id="KW-1133">Transmembrane helix</keyword>
<name>A0A6C0VTD7_9ACTN</name>
<proteinExistence type="predicted"/>
<sequence length="169" mass="19034">MEAVERHDNLRLRPPRHRVDRRAIGWWTVQSAVFALPLPLVFGILWASIPPTREFFMWATLISLVPGLLYMAVMPAWRYRVHRWEATDEAVYAASGWLWQQWRVVPLSRVQTVDTLRGPIQQMFGLSGITVTTASAAGAVKIKGIDHKLAGDLVEYLAKCTQAVPGDAT</sequence>
<keyword evidence="1" id="KW-0472">Membrane</keyword>
<feature type="domain" description="YdbS-like PH" evidence="2">
    <location>
        <begin position="79"/>
        <end position="157"/>
    </location>
</feature>
<dbReference type="PANTHER" id="PTHR34473">
    <property type="entry name" value="UPF0699 TRANSMEMBRANE PROTEIN YDBS"/>
    <property type="match status" value="1"/>
</dbReference>
<keyword evidence="1" id="KW-0812">Transmembrane</keyword>